<keyword evidence="1" id="KW-0732">Signal</keyword>
<reference evidence="3 4" key="2">
    <citation type="submission" date="2012-06" db="EMBL/GenBank/DDBJ databases">
        <authorList>
            <person name="Fiebig A."/>
        </authorList>
    </citation>
    <scope>NUCLEOTIDE SEQUENCE [LARGE SCALE GENOMIC DNA]</scope>
    <source>
        <strain evidence="3 4">DFL-43</strain>
    </source>
</reference>
<evidence type="ECO:0000256" key="1">
    <source>
        <dbReference type="SAM" id="SignalP"/>
    </source>
</evidence>
<dbReference type="HOGENOM" id="CLU_143489_2_1_5"/>
<dbReference type="Pfam" id="PF03413">
    <property type="entry name" value="PepSY"/>
    <property type="match status" value="1"/>
</dbReference>
<proteinExistence type="predicted"/>
<feature type="signal peptide" evidence="1">
    <location>
        <begin position="1"/>
        <end position="19"/>
    </location>
</feature>
<evidence type="ECO:0000259" key="2">
    <source>
        <dbReference type="Pfam" id="PF03413"/>
    </source>
</evidence>
<dbReference type="eggNOG" id="COG3212">
    <property type="taxonomic scope" value="Bacteria"/>
</dbReference>
<accession>A9DGE7</accession>
<sequence>MIRFVFAVLCLFAAAPAHASDDDHDDDRKDRAGLNAAIERGEILSLSEILKRVTPKLEGRIVEIEFEYEDGRPIYEIYVLRKDGRRLEFEIDAQTARILDLKDED</sequence>
<keyword evidence="4" id="KW-1185">Reference proteome</keyword>
<protein>
    <submittedName>
        <fullName evidence="3">Peptidase propeptide and YPEB domain protein</fullName>
    </submittedName>
</protein>
<dbReference type="InterPro" id="IPR025711">
    <property type="entry name" value="PepSY"/>
</dbReference>
<dbReference type="EMBL" id="ABIA03000004">
    <property type="protein sequence ID" value="EDQ31610.2"/>
    <property type="molecule type" value="Genomic_DNA"/>
</dbReference>
<organism evidence="3 4">
    <name type="scientific">Hoeflea phototrophica (strain DSM 17068 / NCIMB 14078 / DFL-43)</name>
    <dbReference type="NCBI Taxonomy" id="411684"/>
    <lineage>
        <taxon>Bacteria</taxon>
        <taxon>Pseudomonadati</taxon>
        <taxon>Pseudomonadota</taxon>
        <taxon>Alphaproteobacteria</taxon>
        <taxon>Hyphomicrobiales</taxon>
        <taxon>Rhizobiaceae</taxon>
        <taxon>Hoeflea</taxon>
    </lineage>
</organism>
<dbReference type="Proteomes" id="UP000004291">
    <property type="component" value="Chromosome"/>
</dbReference>
<evidence type="ECO:0000313" key="3">
    <source>
        <dbReference type="EMBL" id="EDQ31610.2"/>
    </source>
</evidence>
<dbReference type="STRING" id="411684.HPDFL43_11261"/>
<reference evidence="3 4" key="1">
    <citation type="submission" date="2007-10" db="EMBL/GenBank/DDBJ databases">
        <authorList>
            <person name="Wagner-Dobler I."/>
            <person name="Ferriera S."/>
            <person name="Johnson J."/>
            <person name="Kravitz S."/>
            <person name="Beeson K."/>
            <person name="Sutton G."/>
            <person name="Rogers Y.-H."/>
            <person name="Friedman R."/>
            <person name="Frazier M."/>
            <person name="Venter J.C."/>
        </authorList>
    </citation>
    <scope>NUCLEOTIDE SEQUENCE [LARGE SCALE GENOMIC DNA]</scope>
    <source>
        <strain evidence="3 4">DFL-43</strain>
    </source>
</reference>
<dbReference type="Gene3D" id="3.10.450.40">
    <property type="match status" value="1"/>
</dbReference>
<feature type="chain" id="PRO_5002737458" evidence="1">
    <location>
        <begin position="20"/>
        <end position="105"/>
    </location>
</feature>
<evidence type="ECO:0000313" key="4">
    <source>
        <dbReference type="Proteomes" id="UP000004291"/>
    </source>
</evidence>
<comment type="caution">
    <text evidence="3">The sequence shown here is derived from an EMBL/GenBank/DDBJ whole genome shotgun (WGS) entry which is preliminary data.</text>
</comment>
<gene>
    <name evidence="3" type="ORF">HPDFL43_11261</name>
</gene>
<name>A9DGE7_HOEPD</name>
<feature type="domain" description="PepSY" evidence="2">
    <location>
        <begin position="44"/>
        <end position="100"/>
    </location>
</feature>
<dbReference type="AlphaFoldDB" id="A9DGE7"/>